<reference evidence="1 2" key="1">
    <citation type="submission" date="2015-07" db="EMBL/GenBank/DDBJ databases">
        <authorList>
            <person name="Ju K.-S."/>
            <person name="Doroghazi J.R."/>
            <person name="Metcalf W.W."/>
        </authorList>
    </citation>
    <scope>NUCLEOTIDE SEQUENCE [LARGE SCALE GENOMIC DNA]</scope>
    <source>
        <strain evidence="1 2">NRRL B-3589</strain>
    </source>
</reference>
<organism evidence="1 2">
    <name type="scientific">Streptomyces varsoviensis</name>
    <dbReference type="NCBI Taxonomy" id="67373"/>
    <lineage>
        <taxon>Bacteria</taxon>
        <taxon>Bacillati</taxon>
        <taxon>Actinomycetota</taxon>
        <taxon>Actinomycetes</taxon>
        <taxon>Kitasatosporales</taxon>
        <taxon>Streptomycetaceae</taxon>
        <taxon>Streptomyces</taxon>
    </lineage>
</organism>
<accession>A0ABR5J1V2</accession>
<dbReference type="Proteomes" id="UP000037020">
    <property type="component" value="Unassembled WGS sequence"/>
</dbReference>
<name>A0ABR5J1V2_9ACTN</name>
<sequence length="74" mass="7499">DGLTAYDLDDAAVKQASIAAARRAIAATDGGKLGRTAYARVGPSTLLHTLVTDTTAPADETTALEAAGTRVSRV</sequence>
<protein>
    <submittedName>
        <fullName evidence="1">Decarboxylase</fullName>
    </submittedName>
</protein>
<gene>
    <name evidence="1" type="ORF">ADK38_25600</name>
</gene>
<comment type="caution">
    <text evidence="1">The sequence shown here is derived from an EMBL/GenBank/DDBJ whole genome shotgun (WGS) entry which is preliminary data.</text>
</comment>
<keyword evidence="2" id="KW-1185">Reference proteome</keyword>
<evidence type="ECO:0000313" key="2">
    <source>
        <dbReference type="Proteomes" id="UP000037020"/>
    </source>
</evidence>
<proteinExistence type="predicted"/>
<feature type="non-terminal residue" evidence="1">
    <location>
        <position position="1"/>
    </location>
</feature>
<evidence type="ECO:0000313" key="1">
    <source>
        <dbReference type="EMBL" id="KOG87408.1"/>
    </source>
</evidence>
<dbReference type="EMBL" id="LGUT01002252">
    <property type="protein sequence ID" value="KOG87408.1"/>
    <property type="molecule type" value="Genomic_DNA"/>
</dbReference>